<keyword evidence="2" id="KW-0732">Signal</keyword>
<evidence type="ECO:0000256" key="2">
    <source>
        <dbReference type="SAM" id="SignalP"/>
    </source>
</evidence>
<dbReference type="InterPro" id="IPR011256">
    <property type="entry name" value="Reg_factor_effector_dom_sf"/>
</dbReference>
<proteinExistence type="inferred from homology"/>
<dbReference type="Proteomes" id="UP001558713">
    <property type="component" value="Unassembled WGS sequence"/>
</dbReference>
<evidence type="ECO:0000313" key="4">
    <source>
        <dbReference type="EMBL" id="KAL1196692.1"/>
    </source>
</evidence>
<keyword evidence="5" id="KW-1185">Reference proteome</keyword>
<evidence type="ECO:0000313" key="3">
    <source>
        <dbReference type="EMBL" id="KAL1195692.1"/>
    </source>
</evidence>
<dbReference type="PANTHER" id="PTHR11220">
    <property type="entry name" value="HEME-BINDING PROTEIN-RELATED"/>
    <property type="match status" value="1"/>
</dbReference>
<dbReference type="Pfam" id="PF04832">
    <property type="entry name" value="SOUL"/>
    <property type="match status" value="1"/>
</dbReference>
<dbReference type="PANTHER" id="PTHR11220:SF61">
    <property type="entry name" value="GENOME ASSEMBLY, CHROMOSOME: A07"/>
    <property type="match status" value="1"/>
</dbReference>
<feature type="chain" id="PRO_5044723119" evidence="2">
    <location>
        <begin position="24"/>
        <end position="214"/>
    </location>
</feature>
<protein>
    <submittedName>
        <fullName evidence="4">Uncharacterized protein</fullName>
    </submittedName>
</protein>
<name>A0ABD0ZQ10_CARAN</name>
<dbReference type="EMBL" id="JBANAX010000698">
    <property type="protein sequence ID" value="KAL1196692.1"/>
    <property type="molecule type" value="Genomic_DNA"/>
</dbReference>
<evidence type="ECO:0000313" key="5">
    <source>
        <dbReference type="Proteomes" id="UP001558713"/>
    </source>
</evidence>
<feature type="signal peptide" evidence="2">
    <location>
        <begin position="1"/>
        <end position="23"/>
    </location>
</feature>
<organism evidence="4 5">
    <name type="scientific">Cardamine amara subsp. amara</name>
    <dbReference type="NCBI Taxonomy" id="228776"/>
    <lineage>
        <taxon>Eukaryota</taxon>
        <taxon>Viridiplantae</taxon>
        <taxon>Streptophyta</taxon>
        <taxon>Embryophyta</taxon>
        <taxon>Tracheophyta</taxon>
        <taxon>Spermatophyta</taxon>
        <taxon>Magnoliopsida</taxon>
        <taxon>eudicotyledons</taxon>
        <taxon>Gunneridae</taxon>
        <taxon>Pentapetalae</taxon>
        <taxon>rosids</taxon>
        <taxon>malvids</taxon>
        <taxon>Brassicales</taxon>
        <taxon>Brassicaceae</taxon>
        <taxon>Cardamineae</taxon>
        <taxon>Cardamine</taxon>
    </lineage>
</organism>
<comment type="similarity">
    <text evidence="1">Belongs to the HEBP family.</text>
</comment>
<comment type="caution">
    <text evidence="4">The sequence shown here is derived from an EMBL/GenBank/DDBJ whole genome shotgun (WGS) entry which is preliminary data.</text>
</comment>
<dbReference type="InterPro" id="IPR006917">
    <property type="entry name" value="SOUL_heme-bd"/>
</dbReference>
<dbReference type="Gene3D" id="3.20.80.10">
    <property type="entry name" value="Regulatory factor, effector binding domain"/>
    <property type="match status" value="1"/>
</dbReference>
<accession>A0ABD0ZQ10</accession>
<dbReference type="FunFam" id="3.20.80.10:FF:000002">
    <property type="entry name" value="Heme-binding protein 2"/>
    <property type="match status" value="1"/>
</dbReference>
<evidence type="ECO:0000256" key="1">
    <source>
        <dbReference type="ARBA" id="ARBA00009817"/>
    </source>
</evidence>
<sequence length="214" mass="23659">METGLNILKLSFYLSLVLVGSCALTPKPLGMRPSSCDQYECPTFKLVDVGNGFEIRMYDSAVWISTDPISAPSMTQATKTGFQRLFNYIQGDNKSKLKMNMTAPVITEATPGKSVYTISLFIPKKNQQNPPQADGLHVKPLKPTYVVVRQFSGYVSDDVAVKEGIALQRSLVGTKWIAPILKGKAKSETYLVAVYDPPFQTTGRVNEIMVPFHM</sequence>
<dbReference type="EMBL" id="JBANAX010000720">
    <property type="protein sequence ID" value="KAL1195692.1"/>
    <property type="molecule type" value="Genomic_DNA"/>
</dbReference>
<dbReference type="SUPFAM" id="SSF55136">
    <property type="entry name" value="Probable bacterial effector-binding domain"/>
    <property type="match status" value="1"/>
</dbReference>
<gene>
    <name evidence="4" type="ORF">V5N11_025417</name>
    <name evidence="3" type="ORF">V5N11_035673</name>
</gene>
<dbReference type="AlphaFoldDB" id="A0ABD0ZQ10"/>
<reference evidence="4 5" key="1">
    <citation type="submission" date="2024-04" db="EMBL/GenBank/DDBJ databases">
        <title>Genome assembly C_amara_ONT_v2.</title>
        <authorList>
            <person name="Yant L."/>
            <person name="Moore C."/>
            <person name="Slenker M."/>
        </authorList>
    </citation>
    <scope>NUCLEOTIDE SEQUENCE [LARGE SCALE GENOMIC DNA]</scope>
    <source>
        <tissue evidence="4">Leaf</tissue>
    </source>
</reference>